<evidence type="ECO:0000256" key="6">
    <source>
        <dbReference type="ARBA" id="ARBA00022801"/>
    </source>
</evidence>
<keyword evidence="7" id="KW-0460">Magnesium</keyword>
<comment type="catalytic activity">
    <reaction evidence="9">
        <text>dITP + H2O = dIMP + diphosphate + H(+)</text>
        <dbReference type="Rhea" id="RHEA:28342"/>
        <dbReference type="ChEBI" id="CHEBI:15377"/>
        <dbReference type="ChEBI" id="CHEBI:15378"/>
        <dbReference type="ChEBI" id="CHEBI:33019"/>
        <dbReference type="ChEBI" id="CHEBI:61194"/>
        <dbReference type="ChEBI" id="CHEBI:61382"/>
        <dbReference type="EC" id="3.6.1.66"/>
    </reaction>
</comment>
<dbReference type="InterPro" id="IPR020922">
    <property type="entry name" value="dITP/XTP_pyrophosphatase"/>
</dbReference>
<sequence>MRQIVLATQNKGKIAEFERLLAEFAADIEVLGLKDFPNMPDIAETGKTFTENALLKARGVCEFTGLPALADDSGLCIDFLNGDPGIYSARWSGVHGDDLANIQRVLSQLDGVLDQARSAHFVCEVALVFPSTHQSANTEVIESGKLEGFITLAPRGTAGFGYDPIFQPAGQALTLGEFEHGEKDKISHRGIALRAITPRIGVLL</sequence>
<dbReference type="GO" id="GO:0046872">
    <property type="term" value="F:metal ion binding"/>
    <property type="evidence" value="ECO:0007669"/>
    <property type="project" value="UniProtKB-KW"/>
</dbReference>
<accession>A0A6J6TL31</accession>
<keyword evidence="5" id="KW-0547">Nucleotide-binding</keyword>
<evidence type="ECO:0000256" key="8">
    <source>
        <dbReference type="ARBA" id="ARBA00023080"/>
    </source>
</evidence>
<dbReference type="GO" id="GO:0009146">
    <property type="term" value="P:purine nucleoside triphosphate catabolic process"/>
    <property type="evidence" value="ECO:0007669"/>
    <property type="project" value="UniProtKB-ARBA"/>
</dbReference>
<evidence type="ECO:0000256" key="5">
    <source>
        <dbReference type="ARBA" id="ARBA00022741"/>
    </source>
</evidence>
<evidence type="ECO:0000313" key="17">
    <source>
        <dbReference type="EMBL" id="CAB4747574.1"/>
    </source>
</evidence>
<keyword evidence="4" id="KW-0479">Metal-binding</keyword>
<evidence type="ECO:0000256" key="15">
    <source>
        <dbReference type="ARBA" id="ARBA00083186"/>
    </source>
</evidence>
<dbReference type="GO" id="GO:0017111">
    <property type="term" value="F:ribonucleoside triphosphate phosphatase activity"/>
    <property type="evidence" value="ECO:0007669"/>
    <property type="project" value="InterPro"/>
</dbReference>
<evidence type="ECO:0000256" key="16">
    <source>
        <dbReference type="ARBA" id="ARBA00083635"/>
    </source>
</evidence>
<dbReference type="GO" id="GO:0035870">
    <property type="term" value="F:dITP diphosphatase activity"/>
    <property type="evidence" value="ECO:0007669"/>
    <property type="project" value="UniProtKB-ARBA"/>
</dbReference>
<dbReference type="GO" id="GO:0036220">
    <property type="term" value="F:ITP diphosphatase activity"/>
    <property type="evidence" value="ECO:0007669"/>
    <property type="project" value="UniProtKB-EC"/>
</dbReference>
<evidence type="ECO:0000256" key="9">
    <source>
        <dbReference type="ARBA" id="ARBA00051875"/>
    </source>
</evidence>
<dbReference type="GO" id="GO:0036222">
    <property type="term" value="F:XTP diphosphatase activity"/>
    <property type="evidence" value="ECO:0007669"/>
    <property type="project" value="UniProtKB-ARBA"/>
</dbReference>
<dbReference type="Pfam" id="PF01725">
    <property type="entry name" value="Ham1p_like"/>
    <property type="match status" value="1"/>
</dbReference>
<dbReference type="PANTHER" id="PTHR11067:SF9">
    <property type="entry name" value="INOSINE TRIPHOSPHATE PYROPHOSPHATASE"/>
    <property type="match status" value="1"/>
</dbReference>
<protein>
    <recommendedName>
        <fullName evidence="12">dITP/XTP pyrophosphatase</fullName>
        <ecNumber evidence="11">3.6.1.66</ecNumber>
    </recommendedName>
    <alternativeName>
        <fullName evidence="13">Non-canonical purine NTP pyrophosphatase</fullName>
    </alternativeName>
    <alternativeName>
        <fullName evidence="14">Non-standard purine NTP pyrophosphatase</fullName>
    </alternativeName>
    <alternativeName>
        <fullName evidence="16">Nucleoside-triphosphate diphosphatase</fullName>
    </alternativeName>
    <alternativeName>
        <fullName evidence="15">Nucleoside-triphosphate pyrophosphatase</fullName>
    </alternativeName>
</protein>
<gene>
    <name evidence="17" type="ORF">UFOPK2844_00222</name>
</gene>
<organism evidence="17">
    <name type="scientific">freshwater metagenome</name>
    <dbReference type="NCBI Taxonomy" id="449393"/>
    <lineage>
        <taxon>unclassified sequences</taxon>
        <taxon>metagenomes</taxon>
        <taxon>ecological metagenomes</taxon>
    </lineage>
</organism>
<keyword evidence="6" id="KW-0378">Hydrolase</keyword>
<keyword evidence="8" id="KW-0546">Nucleotide metabolism</keyword>
<dbReference type="AlphaFoldDB" id="A0A6J6TL31"/>
<dbReference type="InterPro" id="IPR029001">
    <property type="entry name" value="ITPase-like_fam"/>
</dbReference>
<dbReference type="EC" id="3.6.1.66" evidence="11"/>
<comment type="catalytic activity">
    <reaction evidence="10">
        <text>XTP + H2O = XMP + diphosphate + H(+)</text>
        <dbReference type="Rhea" id="RHEA:28610"/>
        <dbReference type="ChEBI" id="CHEBI:15377"/>
        <dbReference type="ChEBI" id="CHEBI:15378"/>
        <dbReference type="ChEBI" id="CHEBI:33019"/>
        <dbReference type="ChEBI" id="CHEBI:57464"/>
        <dbReference type="ChEBI" id="CHEBI:61314"/>
        <dbReference type="EC" id="3.6.1.66"/>
    </reaction>
</comment>
<comment type="similarity">
    <text evidence="2">Belongs to the HAM1 NTPase family.</text>
</comment>
<evidence type="ECO:0000256" key="11">
    <source>
        <dbReference type="ARBA" id="ARBA00066468"/>
    </source>
</evidence>
<dbReference type="GO" id="GO:0000166">
    <property type="term" value="F:nucleotide binding"/>
    <property type="evidence" value="ECO:0007669"/>
    <property type="project" value="UniProtKB-KW"/>
</dbReference>
<dbReference type="HAMAP" id="MF_01405">
    <property type="entry name" value="Non_canon_purine_NTPase"/>
    <property type="match status" value="1"/>
</dbReference>
<dbReference type="FunFam" id="3.90.950.10:FF:000001">
    <property type="entry name" value="dITP/XTP pyrophosphatase"/>
    <property type="match status" value="1"/>
</dbReference>
<dbReference type="GO" id="GO:0005829">
    <property type="term" value="C:cytosol"/>
    <property type="evidence" value="ECO:0007669"/>
    <property type="project" value="TreeGrafter"/>
</dbReference>
<evidence type="ECO:0000256" key="2">
    <source>
        <dbReference type="ARBA" id="ARBA00008023"/>
    </source>
</evidence>
<dbReference type="EMBL" id="CAEZZG010000002">
    <property type="protein sequence ID" value="CAB4747574.1"/>
    <property type="molecule type" value="Genomic_DNA"/>
</dbReference>
<name>A0A6J6TL31_9ZZZZ</name>
<dbReference type="Gene3D" id="3.90.950.10">
    <property type="match status" value="1"/>
</dbReference>
<evidence type="ECO:0000256" key="7">
    <source>
        <dbReference type="ARBA" id="ARBA00022842"/>
    </source>
</evidence>
<dbReference type="PANTHER" id="PTHR11067">
    <property type="entry name" value="INOSINE TRIPHOSPHATE PYROPHOSPHATASE/HAM1 PROTEIN"/>
    <property type="match status" value="1"/>
</dbReference>
<dbReference type="GO" id="GO:0009117">
    <property type="term" value="P:nucleotide metabolic process"/>
    <property type="evidence" value="ECO:0007669"/>
    <property type="project" value="UniProtKB-KW"/>
</dbReference>
<dbReference type="CDD" id="cd00515">
    <property type="entry name" value="HAM1"/>
    <property type="match status" value="1"/>
</dbReference>
<dbReference type="InterPro" id="IPR002637">
    <property type="entry name" value="RdgB/HAM1"/>
</dbReference>
<dbReference type="SUPFAM" id="SSF52972">
    <property type="entry name" value="ITPase-like"/>
    <property type="match status" value="1"/>
</dbReference>
<evidence type="ECO:0000256" key="1">
    <source>
        <dbReference type="ARBA" id="ARBA00001946"/>
    </source>
</evidence>
<evidence type="ECO:0000256" key="14">
    <source>
        <dbReference type="ARBA" id="ARBA00078805"/>
    </source>
</evidence>
<comment type="subunit">
    <text evidence="3">Homodimer.</text>
</comment>
<reference evidence="17" key="1">
    <citation type="submission" date="2020-05" db="EMBL/GenBank/DDBJ databases">
        <authorList>
            <person name="Chiriac C."/>
            <person name="Salcher M."/>
            <person name="Ghai R."/>
            <person name="Kavagutti S V."/>
        </authorList>
    </citation>
    <scope>NUCLEOTIDE SEQUENCE</scope>
</reference>
<evidence type="ECO:0000256" key="4">
    <source>
        <dbReference type="ARBA" id="ARBA00022723"/>
    </source>
</evidence>
<dbReference type="NCBIfam" id="TIGR00042">
    <property type="entry name" value="RdgB/HAM1 family non-canonical purine NTP pyrophosphatase"/>
    <property type="match status" value="1"/>
</dbReference>
<evidence type="ECO:0000256" key="13">
    <source>
        <dbReference type="ARBA" id="ARBA00075987"/>
    </source>
</evidence>
<evidence type="ECO:0000256" key="10">
    <source>
        <dbReference type="ARBA" id="ARBA00052017"/>
    </source>
</evidence>
<evidence type="ECO:0000256" key="12">
    <source>
        <dbReference type="ARBA" id="ARBA00071289"/>
    </source>
</evidence>
<proteinExistence type="inferred from homology"/>
<comment type="cofactor">
    <cofactor evidence="1">
        <name>Mg(2+)</name>
        <dbReference type="ChEBI" id="CHEBI:18420"/>
    </cofactor>
</comment>
<evidence type="ECO:0000256" key="3">
    <source>
        <dbReference type="ARBA" id="ARBA00011738"/>
    </source>
</evidence>